<comment type="subcellular location">
    <subcellularLocation>
        <location evidence="1">Membrane</location>
        <topology evidence="1">Multi-pass membrane protein</topology>
    </subcellularLocation>
</comment>
<evidence type="ECO:0000256" key="4">
    <source>
        <dbReference type="ARBA" id="ARBA00022729"/>
    </source>
</evidence>
<evidence type="ECO:0000259" key="10">
    <source>
        <dbReference type="Pfam" id="PF13458"/>
    </source>
</evidence>
<dbReference type="Gene3D" id="3.40.50.2300">
    <property type="match status" value="2"/>
</dbReference>
<keyword evidence="8" id="KW-0325">Glycoprotein</keyword>
<keyword evidence="5 9" id="KW-1133">Transmembrane helix</keyword>
<accession>A0AAU8M2U8</accession>
<comment type="similarity">
    <text evidence="2">Belongs to the leucine-binding protein family.</text>
</comment>
<keyword evidence="4" id="KW-0732">Signal</keyword>
<dbReference type="SUPFAM" id="SSF53822">
    <property type="entry name" value="Periplasmic binding protein-like I"/>
    <property type="match status" value="1"/>
</dbReference>
<evidence type="ECO:0000256" key="9">
    <source>
        <dbReference type="SAM" id="Phobius"/>
    </source>
</evidence>
<evidence type="ECO:0000256" key="2">
    <source>
        <dbReference type="ARBA" id="ARBA00010062"/>
    </source>
</evidence>
<evidence type="ECO:0000313" key="11">
    <source>
        <dbReference type="EMBL" id="XCN75400.1"/>
    </source>
</evidence>
<dbReference type="PANTHER" id="PTHR47151:SF2">
    <property type="entry name" value="AMINO ACID BINDING PROTEIN"/>
    <property type="match status" value="1"/>
</dbReference>
<keyword evidence="7" id="KW-0675">Receptor</keyword>
<evidence type="ECO:0000256" key="5">
    <source>
        <dbReference type="ARBA" id="ARBA00022989"/>
    </source>
</evidence>
<proteinExistence type="inferred from homology"/>
<evidence type="ECO:0000256" key="3">
    <source>
        <dbReference type="ARBA" id="ARBA00022692"/>
    </source>
</evidence>
<reference evidence="11" key="2">
    <citation type="submission" date="2024-06" db="EMBL/GenBank/DDBJ databases">
        <authorList>
            <person name="Plum-Jensen L.E."/>
            <person name="Schramm A."/>
            <person name="Marshall I.P.G."/>
        </authorList>
    </citation>
    <scope>NUCLEOTIDE SEQUENCE</scope>
    <source>
        <strain evidence="11">Rat1</strain>
    </source>
</reference>
<dbReference type="EMBL" id="CP159373">
    <property type="protein sequence ID" value="XCN75400.1"/>
    <property type="molecule type" value="Genomic_DNA"/>
</dbReference>
<keyword evidence="3 9" id="KW-0812">Transmembrane</keyword>
<dbReference type="InterPro" id="IPR028081">
    <property type="entry name" value="Leu-bd"/>
</dbReference>
<evidence type="ECO:0000256" key="1">
    <source>
        <dbReference type="ARBA" id="ARBA00004141"/>
    </source>
</evidence>
<keyword evidence="6 9" id="KW-0472">Membrane</keyword>
<organism evidence="11">
    <name type="scientific">Candidatus Electrothrix aestuarii</name>
    <dbReference type="NCBI Taxonomy" id="3062594"/>
    <lineage>
        <taxon>Bacteria</taxon>
        <taxon>Pseudomonadati</taxon>
        <taxon>Thermodesulfobacteriota</taxon>
        <taxon>Desulfobulbia</taxon>
        <taxon>Desulfobulbales</taxon>
        <taxon>Desulfobulbaceae</taxon>
        <taxon>Candidatus Electrothrix</taxon>
    </lineage>
</organism>
<dbReference type="GO" id="GO:0005230">
    <property type="term" value="F:extracellular ligand-gated monoatomic ion channel activity"/>
    <property type="evidence" value="ECO:0007669"/>
    <property type="project" value="InterPro"/>
</dbReference>
<reference evidence="11" key="1">
    <citation type="journal article" date="2024" name="Syst. Appl. Microbiol.">
        <title>First single-strain enrichments of Electrothrix cable bacteria, description of E. aestuarii sp. nov. and E. rattekaaiensis sp. nov., and proposal of a cable bacteria taxonomy following the rules of the SeqCode.</title>
        <authorList>
            <person name="Plum-Jensen L.E."/>
            <person name="Schramm A."/>
            <person name="Marshall I.P.G."/>
        </authorList>
    </citation>
    <scope>NUCLEOTIDE SEQUENCE</scope>
    <source>
        <strain evidence="11">Rat1</strain>
    </source>
</reference>
<dbReference type="KEGG" id="eaj:Q3M24_04995"/>
<evidence type="ECO:0000256" key="8">
    <source>
        <dbReference type="ARBA" id="ARBA00023180"/>
    </source>
</evidence>
<feature type="domain" description="Leucine-binding protein" evidence="10">
    <location>
        <begin position="5"/>
        <end position="353"/>
    </location>
</feature>
<dbReference type="AlphaFoldDB" id="A0AAU8M2U8"/>
<dbReference type="Gene3D" id="2.70.170.10">
    <property type="entry name" value="Neurotransmitter-gated ion-channel ligand-binding domain"/>
    <property type="match status" value="1"/>
</dbReference>
<dbReference type="InterPro" id="IPR028082">
    <property type="entry name" value="Peripla_BP_I"/>
</dbReference>
<dbReference type="GO" id="GO:0004930">
    <property type="term" value="F:G protein-coupled receptor activity"/>
    <property type="evidence" value="ECO:0007669"/>
    <property type="project" value="InterPro"/>
</dbReference>
<dbReference type="GO" id="GO:0016020">
    <property type="term" value="C:membrane"/>
    <property type="evidence" value="ECO:0007669"/>
    <property type="project" value="UniProtKB-SubCell"/>
</dbReference>
<dbReference type="PRINTS" id="PR00248">
    <property type="entry name" value="GPCRMGR"/>
</dbReference>
<feature type="transmembrane region" description="Helical" evidence="9">
    <location>
        <begin position="576"/>
        <end position="594"/>
    </location>
</feature>
<dbReference type="Pfam" id="PF13458">
    <property type="entry name" value="Peripla_BP_6"/>
    <property type="match status" value="1"/>
</dbReference>
<gene>
    <name evidence="11" type="ORF">Q3M24_04995</name>
</gene>
<evidence type="ECO:0000256" key="6">
    <source>
        <dbReference type="ARBA" id="ARBA00023136"/>
    </source>
</evidence>
<dbReference type="InterPro" id="IPR000337">
    <property type="entry name" value="GPCR_3"/>
</dbReference>
<dbReference type="PANTHER" id="PTHR47151">
    <property type="entry name" value="LEU/ILE/VAL-BINDING ABC TRANSPORTER SUBUNIT"/>
    <property type="match status" value="1"/>
</dbReference>
<feature type="transmembrane region" description="Helical" evidence="9">
    <location>
        <begin position="636"/>
        <end position="656"/>
    </location>
</feature>
<evidence type="ECO:0000256" key="7">
    <source>
        <dbReference type="ARBA" id="ARBA00023170"/>
    </source>
</evidence>
<feature type="transmembrane region" description="Helical" evidence="9">
    <location>
        <begin position="606"/>
        <end position="624"/>
    </location>
</feature>
<dbReference type="InterPro" id="IPR036734">
    <property type="entry name" value="Neur_chan_lig-bd_sf"/>
</dbReference>
<protein>
    <submittedName>
        <fullName evidence="11">ABC transporter substrate-binding protein</fullName>
    </submittedName>
</protein>
<name>A0AAU8M2U8_9BACT</name>
<sequence>MGIENGKSMRNGVQLYVDQVNANGGIDGRKINILFRNDENNPDKARKIAEELVSDDRILVVIGHYYSSTSKEAGKIYKRFQIPAITASATAEDVILNNKWYFRTIPGNNMEARFVAHYITKGLKNNSAGIIFSKDDYGKSLAQAFKKVTAELGVRVDKEWEWDNDKPAADQVDIIQQQLSEGEAPDVIYFATHASEGVKIITTLKESGLLDKKIDLIASYALARSFFDNIEGYPKEWASPGYYSDGIYFATPFMSALGGVRAFNFASQYQKKYSEKQNVVSISYYDAVKTAIEAARKSGVQGTGYIHEDREKLRDTLAGFYNTQRAIKGAGGLIWFDEEGGVTREYAIGIWKKQQESPADIQFAEQNHKIDNLLHEVLDNQAILIDNLAMSATQVVSVAVQDINVTNITMDPAQFTASFQLRFSSPGKVHEDAILPNRLIAPLEFENAITPITVSDPVLEKESDGKTVTTVQVEATFKTKFNITSFPFTKEQKLSIRFRNEQHSYERLVYVPEIETIELDAVPDNWRSFSAYFYQDIMSKKTSLGDPEYFRTERSLDYSRFNIEFIVTQNNSFMTFFYHTLPLLLTGIAFFIILRMPAEQWEKRILSTIALQAFLLVFHLKQHTNLPEGSVTVLDYTYYLFHVILLISLASSHSFFKRDLSVIRHKISSLPLIRGNNGMEKENEPQQSS</sequence>